<dbReference type="EMBL" id="OV696690">
    <property type="protein sequence ID" value="CAH1266469.1"/>
    <property type="molecule type" value="Genomic_DNA"/>
</dbReference>
<evidence type="ECO:0000313" key="14">
    <source>
        <dbReference type="Proteomes" id="UP000838412"/>
    </source>
</evidence>
<proteinExistence type="inferred from homology"/>
<keyword evidence="3" id="KW-0165">Cleavage on pair of basic residues</keyword>
<feature type="active site" description="Charge relay system" evidence="10 11">
    <location>
        <position position="22"/>
    </location>
</feature>
<accession>A0A8K0A0U5</accession>
<gene>
    <name evidence="13" type="primary">PCSK6</name>
    <name evidence="13" type="ORF">BLAG_LOCUS20057</name>
</gene>
<dbReference type="InterPro" id="IPR034182">
    <property type="entry name" value="Kexin/furin"/>
</dbReference>
<dbReference type="PROSITE" id="PS51892">
    <property type="entry name" value="SUBTILASE"/>
    <property type="match status" value="1"/>
</dbReference>
<dbReference type="GO" id="GO:0000139">
    <property type="term" value="C:Golgi membrane"/>
    <property type="evidence" value="ECO:0007669"/>
    <property type="project" value="TreeGrafter"/>
</dbReference>
<feature type="active site" description="Charge relay system" evidence="10 11">
    <location>
        <position position="60"/>
    </location>
</feature>
<dbReference type="PRINTS" id="PR00723">
    <property type="entry name" value="SUBTILISIN"/>
</dbReference>
<evidence type="ECO:0000259" key="12">
    <source>
        <dbReference type="Pfam" id="PF00082"/>
    </source>
</evidence>
<evidence type="ECO:0000256" key="6">
    <source>
        <dbReference type="ARBA" id="ARBA00022825"/>
    </source>
</evidence>
<evidence type="ECO:0000256" key="8">
    <source>
        <dbReference type="ARBA" id="ARBA00023157"/>
    </source>
</evidence>
<keyword evidence="5 11" id="KW-0378">Hydrolase</keyword>
<dbReference type="GO" id="GO:0004252">
    <property type="term" value="F:serine-type endopeptidase activity"/>
    <property type="evidence" value="ECO:0007669"/>
    <property type="project" value="UniProtKB-UniRule"/>
</dbReference>
<keyword evidence="14" id="KW-1185">Reference proteome</keyword>
<dbReference type="Pfam" id="PF00082">
    <property type="entry name" value="Peptidase_S8"/>
    <property type="match status" value="1"/>
</dbReference>
<evidence type="ECO:0000256" key="10">
    <source>
        <dbReference type="PIRSR" id="PIRSR615500-1"/>
    </source>
</evidence>
<evidence type="ECO:0000256" key="5">
    <source>
        <dbReference type="ARBA" id="ARBA00022801"/>
    </source>
</evidence>
<dbReference type="SUPFAM" id="SSF52743">
    <property type="entry name" value="Subtilisin-like"/>
    <property type="match status" value="1"/>
</dbReference>
<sequence>MNISPAWRNGFHGEGIVVGVVDNGVVTNQIDLRNQMRGDLCFDVVENRTDPNPVYDFFSHGTNCAGVIAAEDNNFCGVGVAFKSKIAGIRIIDEFSGYLTDVMEASALGHRLQEIDIFSCSWGPAPADFMDGPAQITKDLLKYATTEGRQGKGNIYVFATGNGGRLDISCSYNGYVNQPYVLGISGIKGNGNIPSFSEACTAVFAVAYSRERDDNLSKLVAPYRVDRCGKFFFGESSAAAPMGAGIVALALSANPQLTWRDVQHLIIRSSRTRGICNNTWKVNGAGHQVSDYCGFGLLDAETMTRMASTWITVPKQRNCTIHLQGEWCAP</sequence>
<dbReference type="CDD" id="cd04059">
    <property type="entry name" value="Peptidases_S8_Protein_convertases_Kexins_Furin-like"/>
    <property type="match status" value="1"/>
</dbReference>
<evidence type="ECO:0000256" key="2">
    <source>
        <dbReference type="ARBA" id="ARBA00022670"/>
    </source>
</evidence>
<evidence type="ECO:0000256" key="7">
    <source>
        <dbReference type="ARBA" id="ARBA00023145"/>
    </source>
</evidence>
<evidence type="ECO:0000256" key="1">
    <source>
        <dbReference type="ARBA" id="ARBA00005325"/>
    </source>
</evidence>
<dbReference type="PANTHER" id="PTHR42884">
    <property type="entry name" value="PROPROTEIN CONVERTASE SUBTILISIN/KEXIN-RELATED"/>
    <property type="match status" value="1"/>
</dbReference>
<reference evidence="13" key="1">
    <citation type="submission" date="2022-01" db="EMBL/GenBank/DDBJ databases">
        <authorList>
            <person name="Braso-Vives M."/>
        </authorList>
    </citation>
    <scope>NUCLEOTIDE SEQUENCE</scope>
</reference>
<dbReference type="GO" id="GO:0016486">
    <property type="term" value="P:peptide hormone processing"/>
    <property type="evidence" value="ECO:0007669"/>
    <property type="project" value="TreeGrafter"/>
</dbReference>
<keyword evidence="4" id="KW-0732">Signal</keyword>
<dbReference type="InterPro" id="IPR022398">
    <property type="entry name" value="Peptidase_S8_His-AS"/>
</dbReference>
<keyword evidence="6 11" id="KW-0720">Serine protease</keyword>
<keyword evidence="9" id="KW-0325">Glycoprotein</keyword>
<dbReference type="AlphaFoldDB" id="A0A8K0A0U5"/>
<dbReference type="FunFam" id="3.40.50.200:FF:000021">
    <property type="entry name" value="Proprotein convertase subtilisin/kexin type 5a"/>
    <property type="match status" value="1"/>
</dbReference>
<keyword evidence="2 11" id="KW-0645">Protease</keyword>
<evidence type="ECO:0000256" key="4">
    <source>
        <dbReference type="ARBA" id="ARBA00022729"/>
    </source>
</evidence>
<organism evidence="13 14">
    <name type="scientific">Branchiostoma lanceolatum</name>
    <name type="common">Common lancelet</name>
    <name type="synonym">Amphioxus lanceolatum</name>
    <dbReference type="NCBI Taxonomy" id="7740"/>
    <lineage>
        <taxon>Eukaryota</taxon>
        <taxon>Metazoa</taxon>
        <taxon>Chordata</taxon>
        <taxon>Cephalochordata</taxon>
        <taxon>Leptocardii</taxon>
        <taxon>Amphioxiformes</taxon>
        <taxon>Branchiostomatidae</taxon>
        <taxon>Branchiostoma</taxon>
    </lineage>
</organism>
<keyword evidence="8" id="KW-1015">Disulfide bond</keyword>
<dbReference type="Gene3D" id="3.40.50.200">
    <property type="entry name" value="Peptidase S8/S53 domain"/>
    <property type="match status" value="1"/>
</dbReference>
<dbReference type="OrthoDB" id="300641at2759"/>
<dbReference type="InterPro" id="IPR000209">
    <property type="entry name" value="Peptidase_S8/S53_dom"/>
</dbReference>
<feature type="domain" description="Peptidase S8/S53" evidence="12">
    <location>
        <begin position="13"/>
        <end position="296"/>
    </location>
</feature>
<name>A0A8K0A0U5_BRALA</name>
<dbReference type="InterPro" id="IPR036852">
    <property type="entry name" value="Peptidase_S8/S53_dom_sf"/>
</dbReference>
<dbReference type="GO" id="GO:0005802">
    <property type="term" value="C:trans-Golgi network"/>
    <property type="evidence" value="ECO:0007669"/>
    <property type="project" value="TreeGrafter"/>
</dbReference>
<protein>
    <submittedName>
        <fullName evidence="13">PCSK6 protein</fullName>
    </submittedName>
</protein>
<dbReference type="PROSITE" id="PS00137">
    <property type="entry name" value="SUBTILASE_HIS"/>
    <property type="match status" value="1"/>
</dbReference>
<evidence type="ECO:0000256" key="9">
    <source>
        <dbReference type="ARBA" id="ARBA00023180"/>
    </source>
</evidence>
<evidence type="ECO:0000313" key="13">
    <source>
        <dbReference type="EMBL" id="CAH1266469.1"/>
    </source>
</evidence>
<dbReference type="Proteomes" id="UP000838412">
    <property type="component" value="Chromosome 5"/>
</dbReference>
<feature type="active site" description="Charge relay system" evidence="10 11">
    <location>
        <position position="237"/>
    </location>
</feature>
<comment type="similarity">
    <text evidence="1">Belongs to the peptidase S8 family. Furin subfamily.</text>
</comment>
<evidence type="ECO:0000256" key="11">
    <source>
        <dbReference type="PROSITE-ProRule" id="PRU01240"/>
    </source>
</evidence>
<dbReference type="PANTHER" id="PTHR42884:SF31">
    <property type="entry name" value="PROPROTEIN CONVERTASE SUBTILISIN_KEXIN TYPE 5"/>
    <property type="match status" value="1"/>
</dbReference>
<dbReference type="InterPro" id="IPR015500">
    <property type="entry name" value="Peptidase_S8_subtilisin-rel"/>
</dbReference>
<evidence type="ECO:0000256" key="3">
    <source>
        <dbReference type="ARBA" id="ARBA00022685"/>
    </source>
</evidence>
<keyword evidence="7" id="KW-0865">Zymogen</keyword>